<evidence type="ECO:0008006" key="3">
    <source>
        <dbReference type="Google" id="ProtNLM"/>
    </source>
</evidence>
<dbReference type="SUPFAM" id="SSF56784">
    <property type="entry name" value="HAD-like"/>
    <property type="match status" value="1"/>
</dbReference>
<dbReference type="EMBL" id="AAOF01000012">
    <property type="protein sequence ID" value="EAR21073.1"/>
    <property type="molecule type" value="Genomic_DNA"/>
</dbReference>
<dbReference type="InterPro" id="IPR036412">
    <property type="entry name" value="HAD-like_sf"/>
</dbReference>
<gene>
    <name evidence="1" type="ORF">NB231_07882</name>
</gene>
<dbReference type="InterPro" id="IPR023214">
    <property type="entry name" value="HAD_sf"/>
</dbReference>
<dbReference type="Gene3D" id="3.40.50.1000">
    <property type="entry name" value="HAD superfamily/HAD-like"/>
    <property type="match status" value="1"/>
</dbReference>
<dbReference type="PIRSF" id="PIRSF030802">
    <property type="entry name" value="UCP030802"/>
    <property type="match status" value="1"/>
</dbReference>
<dbReference type="AlphaFoldDB" id="A4BT05"/>
<dbReference type="RefSeq" id="WP_005001200.1">
    <property type="nucleotide sequence ID" value="NZ_CH672427.1"/>
</dbReference>
<comment type="caution">
    <text evidence="1">The sequence shown here is derived from an EMBL/GenBank/DDBJ whole genome shotgun (WGS) entry which is preliminary data.</text>
</comment>
<dbReference type="eggNOG" id="COG0561">
    <property type="taxonomic scope" value="Bacteria"/>
</dbReference>
<dbReference type="Proteomes" id="UP000003374">
    <property type="component" value="Unassembled WGS sequence"/>
</dbReference>
<proteinExistence type="predicted"/>
<keyword evidence="2" id="KW-1185">Reference proteome</keyword>
<evidence type="ECO:0000313" key="1">
    <source>
        <dbReference type="EMBL" id="EAR21073.1"/>
    </source>
</evidence>
<reference evidence="1 2" key="1">
    <citation type="submission" date="2006-02" db="EMBL/GenBank/DDBJ databases">
        <authorList>
            <person name="Waterbury J."/>
            <person name="Ferriera S."/>
            <person name="Johnson J."/>
            <person name="Kravitz S."/>
            <person name="Halpern A."/>
            <person name="Remington K."/>
            <person name="Beeson K."/>
            <person name="Tran B."/>
            <person name="Rogers Y.-H."/>
            <person name="Friedman R."/>
            <person name="Venter J.C."/>
        </authorList>
    </citation>
    <scope>NUCLEOTIDE SEQUENCE [LARGE SCALE GENOMIC DNA]</scope>
    <source>
        <strain evidence="1 2">Nb-231</strain>
    </source>
</reference>
<dbReference type="STRING" id="314278.NB231_07882"/>
<organism evidence="1 2">
    <name type="scientific">Nitrococcus mobilis Nb-231</name>
    <dbReference type="NCBI Taxonomy" id="314278"/>
    <lineage>
        <taxon>Bacteria</taxon>
        <taxon>Pseudomonadati</taxon>
        <taxon>Pseudomonadota</taxon>
        <taxon>Gammaproteobacteria</taxon>
        <taxon>Chromatiales</taxon>
        <taxon>Ectothiorhodospiraceae</taxon>
        <taxon>Nitrococcus</taxon>
    </lineage>
</organism>
<name>A4BT05_9GAMM</name>
<dbReference type="OrthoDB" id="8746852at2"/>
<accession>A4BT05</accession>
<dbReference type="InterPro" id="IPR024197">
    <property type="entry name" value="TPP-like"/>
</dbReference>
<evidence type="ECO:0000313" key="2">
    <source>
        <dbReference type="Proteomes" id="UP000003374"/>
    </source>
</evidence>
<protein>
    <recommendedName>
        <fullName evidence="3">Sucrose phosphatase-like domain-containing protein</fullName>
    </recommendedName>
</protein>
<sequence>MTRPVYVFTDLDDTLFQVRDKCGNAAVHEAAYDKAGQALSFHTEEQLTLLALFKTATLIPVTGRNLAALKRVRSMEFPWVRITSHGALVCGADERLLPAWERVLETELPKWSARFAQALAYAHEHIKAANLPLRAKVIHDRDIPVYVSIKGERSAIALMAKIVQPFWREGTIHRNGRNMALLPPFACKARAVEHVMGLICEDASVPPLFIGLGDSLTDLPFLKLCHFALTPQGSQIHRGAWV</sequence>
<dbReference type="HOGENOM" id="CLU_063840_0_0_6"/>